<reference evidence="2" key="2">
    <citation type="journal article" date="2015" name="Data Brief">
        <title>Shoot transcriptome of the giant reed, Arundo donax.</title>
        <authorList>
            <person name="Barrero R.A."/>
            <person name="Guerrero F.D."/>
            <person name="Moolhuijzen P."/>
            <person name="Goolsby J.A."/>
            <person name="Tidwell J."/>
            <person name="Bellgard S.E."/>
            <person name="Bellgard M.I."/>
        </authorList>
    </citation>
    <scope>NUCLEOTIDE SEQUENCE</scope>
    <source>
        <tissue evidence="2">Shoot tissue taken approximately 20 cm above the soil surface</tissue>
    </source>
</reference>
<accession>A0A0A8YYZ2</accession>
<sequence>MAGSAAATVPGSGGSLLDLVVGICCGDGVSLVFIFVVGIMSKGHGCIPYLCLCPSFAV</sequence>
<evidence type="ECO:0000256" key="1">
    <source>
        <dbReference type="SAM" id="Phobius"/>
    </source>
</evidence>
<protein>
    <submittedName>
        <fullName evidence="2">Uncharacterized protein</fullName>
    </submittedName>
</protein>
<proteinExistence type="predicted"/>
<keyword evidence="1" id="KW-0812">Transmembrane</keyword>
<evidence type="ECO:0000313" key="2">
    <source>
        <dbReference type="EMBL" id="JAD29690.1"/>
    </source>
</evidence>
<name>A0A0A8YYZ2_ARUDO</name>
<organism evidence="2">
    <name type="scientific">Arundo donax</name>
    <name type="common">Giant reed</name>
    <name type="synonym">Donax arundinaceus</name>
    <dbReference type="NCBI Taxonomy" id="35708"/>
    <lineage>
        <taxon>Eukaryota</taxon>
        <taxon>Viridiplantae</taxon>
        <taxon>Streptophyta</taxon>
        <taxon>Embryophyta</taxon>
        <taxon>Tracheophyta</taxon>
        <taxon>Spermatophyta</taxon>
        <taxon>Magnoliopsida</taxon>
        <taxon>Liliopsida</taxon>
        <taxon>Poales</taxon>
        <taxon>Poaceae</taxon>
        <taxon>PACMAD clade</taxon>
        <taxon>Arundinoideae</taxon>
        <taxon>Arundineae</taxon>
        <taxon>Arundo</taxon>
    </lineage>
</organism>
<dbReference type="EMBL" id="GBRH01268205">
    <property type="protein sequence ID" value="JAD29690.1"/>
    <property type="molecule type" value="Transcribed_RNA"/>
</dbReference>
<keyword evidence="1" id="KW-0472">Membrane</keyword>
<feature type="transmembrane region" description="Helical" evidence="1">
    <location>
        <begin position="19"/>
        <end position="40"/>
    </location>
</feature>
<keyword evidence="1" id="KW-1133">Transmembrane helix</keyword>
<dbReference type="AlphaFoldDB" id="A0A0A8YYZ2"/>
<reference evidence="2" key="1">
    <citation type="submission" date="2014-09" db="EMBL/GenBank/DDBJ databases">
        <authorList>
            <person name="Magalhaes I.L.F."/>
            <person name="Oliveira U."/>
            <person name="Santos F.R."/>
            <person name="Vidigal T.H.D.A."/>
            <person name="Brescovit A.D."/>
            <person name="Santos A.J."/>
        </authorList>
    </citation>
    <scope>NUCLEOTIDE SEQUENCE</scope>
    <source>
        <tissue evidence="2">Shoot tissue taken approximately 20 cm above the soil surface</tissue>
    </source>
</reference>